<dbReference type="Proteomes" id="UP001476807">
    <property type="component" value="Unassembled WGS sequence"/>
</dbReference>
<organism evidence="1 2">
    <name type="scientific">Pontibacter populi</name>
    <dbReference type="NCBI Taxonomy" id="890055"/>
    <lineage>
        <taxon>Bacteria</taxon>
        <taxon>Pseudomonadati</taxon>
        <taxon>Bacteroidota</taxon>
        <taxon>Cytophagia</taxon>
        <taxon>Cytophagales</taxon>
        <taxon>Hymenobacteraceae</taxon>
        <taxon>Pontibacter</taxon>
    </lineage>
</organism>
<reference evidence="1 2" key="1">
    <citation type="submission" date="2024-06" db="EMBL/GenBank/DDBJ databases">
        <title>Pontibacter populi HYL7-15.</title>
        <authorList>
            <person name="Kim M.K."/>
        </authorList>
    </citation>
    <scope>NUCLEOTIDE SEQUENCE [LARGE SCALE GENOMIC DNA]</scope>
    <source>
        <strain evidence="1 2">HYL7-15</strain>
    </source>
</reference>
<keyword evidence="2" id="KW-1185">Reference proteome</keyword>
<gene>
    <name evidence="1" type="ORF">ABS362_08260</name>
</gene>
<accession>A0ABV1RT32</accession>
<evidence type="ECO:0000313" key="1">
    <source>
        <dbReference type="EMBL" id="MER2997537.1"/>
    </source>
</evidence>
<protein>
    <submittedName>
        <fullName evidence="1">Uncharacterized protein</fullName>
    </submittedName>
</protein>
<dbReference type="RefSeq" id="WP_350411937.1">
    <property type="nucleotide sequence ID" value="NZ_JBEOKT010000006.1"/>
</dbReference>
<evidence type="ECO:0000313" key="2">
    <source>
        <dbReference type="Proteomes" id="UP001476807"/>
    </source>
</evidence>
<comment type="caution">
    <text evidence="1">The sequence shown here is derived from an EMBL/GenBank/DDBJ whole genome shotgun (WGS) entry which is preliminary data.</text>
</comment>
<proteinExistence type="predicted"/>
<sequence length="93" mass="10758">MLIEMEELERLKMGLENSQTMVIKDSEDGLNCSFIRYGLVQDNFLVKDEELVNVLSETGFKGIVEGNNFERLRSNYGWLSVRVKSRKLLKELA</sequence>
<dbReference type="EMBL" id="JBEOKT010000006">
    <property type="protein sequence ID" value="MER2997537.1"/>
    <property type="molecule type" value="Genomic_DNA"/>
</dbReference>
<name>A0ABV1RT32_9BACT</name>